<proteinExistence type="predicted"/>
<dbReference type="EMBL" id="CZRL01000104">
    <property type="protein sequence ID" value="CUS54731.1"/>
    <property type="molecule type" value="Genomic_DNA"/>
</dbReference>
<dbReference type="InterPro" id="IPR010323">
    <property type="entry name" value="DUF924"/>
</dbReference>
<organism evidence="1">
    <name type="scientific">hydrothermal vent metagenome</name>
    <dbReference type="NCBI Taxonomy" id="652676"/>
    <lineage>
        <taxon>unclassified sequences</taxon>
        <taxon>metagenomes</taxon>
        <taxon>ecological metagenomes</taxon>
    </lineage>
</organism>
<evidence type="ECO:0000313" key="1">
    <source>
        <dbReference type="EMBL" id="CUS54731.1"/>
    </source>
</evidence>
<accession>A0A160TVE6</accession>
<keyword evidence="1" id="KW-0812">Transmembrane</keyword>
<dbReference type="Pfam" id="PF06041">
    <property type="entry name" value="DUF924"/>
    <property type="match status" value="1"/>
</dbReference>
<dbReference type="AlphaFoldDB" id="A0A160TVE6"/>
<name>A0A160TVE6_9ZZZZ</name>
<reference evidence="1" key="1">
    <citation type="submission" date="2015-10" db="EMBL/GenBank/DDBJ databases">
        <authorList>
            <person name="Gilbert D.G."/>
        </authorList>
    </citation>
    <scope>NUCLEOTIDE SEQUENCE</scope>
</reference>
<keyword evidence="1" id="KW-0472">Membrane</keyword>
<gene>
    <name evidence="1" type="ORF">MGWOODY_XGa950</name>
</gene>
<dbReference type="InterPro" id="IPR011990">
    <property type="entry name" value="TPR-like_helical_dom_sf"/>
</dbReference>
<dbReference type="SUPFAM" id="SSF48452">
    <property type="entry name" value="TPR-like"/>
    <property type="match status" value="1"/>
</dbReference>
<sequence>MSDGAQTSPRTVQSSDIHRFWFQDCLTSPQELGNRKADWFGGSKSFDDTIRRAYSDLPDRALNNEFDHWQSDPLLATSLILILDQFPRNMYRGTARSFSYDDKARTAAQTAIDLGIDGKVHPLEATFIYLPFEHSEDPRDQVTSVGLFKRLAQNAPTELKEHLESAVEYARKHQDILAKFGRFPHRNQALGRSTTAAEQAYLDSGGETFGVPQQEST</sequence>
<dbReference type="Gene3D" id="1.25.40.10">
    <property type="entry name" value="Tetratricopeptide repeat domain"/>
    <property type="match status" value="1"/>
</dbReference>
<dbReference type="Gene3D" id="1.20.58.320">
    <property type="entry name" value="TPR-like"/>
    <property type="match status" value="1"/>
</dbReference>
<protein>
    <submittedName>
        <fullName evidence="1">FIG027190: Putative transmembrane protein</fullName>
    </submittedName>
</protein>